<evidence type="ECO:0000313" key="3">
    <source>
        <dbReference type="EMBL" id="BAG59498.1"/>
    </source>
</evidence>
<name>B4DLD6_HUMAN</name>
<dbReference type="EMBL" id="AK296952">
    <property type="protein sequence ID" value="BAG59498.1"/>
    <property type="molecule type" value="mRNA"/>
</dbReference>
<dbReference type="Gene3D" id="2.170.150.10">
    <property type="entry name" value="Metal Binding Protein, Guanine Nucleotide Exchange Factor, Chain A"/>
    <property type="match status" value="1"/>
</dbReference>
<dbReference type="InterPro" id="IPR018105">
    <property type="entry name" value="Translational_control_tumour_p"/>
</dbReference>
<comment type="similarity">
    <text evidence="1">Belongs to the TCTP family.</text>
</comment>
<dbReference type="AlphaFoldDB" id="B4DLD6"/>
<accession>B4DLD6</accession>
<dbReference type="InterPro" id="IPR011323">
    <property type="entry name" value="Mss4/transl-control_tumour"/>
</dbReference>
<protein>
    <submittedName>
        <fullName evidence="3">cDNA FLJ57742</fullName>
    </submittedName>
</protein>
<evidence type="ECO:0000256" key="1">
    <source>
        <dbReference type="PROSITE-ProRule" id="PRU01133"/>
    </source>
</evidence>
<dbReference type="InterPro" id="IPR034737">
    <property type="entry name" value="TCTP"/>
</dbReference>
<dbReference type="SUPFAM" id="SSF51316">
    <property type="entry name" value="Mss4-like"/>
    <property type="match status" value="1"/>
</dbReference>
<proteinExistence type="evidence at transcript level"/>
<reference evidence="3" key="1">
    <citation type="submission" date="2007-10" db="EMBL/GenBank/DDBJ databases">
        <title>NEDO human cDNA sequencing project focused on splicing variants.</title>
        <authorList>
            <person name="Wakamatsu A."/>
            <person name="Yamamoto J."/>
            <person name="Kimura K."/>
            <person name="Ishii S."/>
            <person name="Watanabe K."/>
            <person name="Sugiyama A."/>
            <person name="Murakawa K."/>
            <person name="Kaida T."/>
            <person name="Tsuchiya K."/>
            <person name="Fukuzumi Y."/>
            <person name="Kumagai A."/>
            <person name="Oishi Y."/>
            <person name="Yamamoto S."/>
            <person name="Ono Y."/>
            <person name="Komori Y."/>
            <person name="Yamazaki M."/>
            <person name="Kisu Y."/>
            <person name="Nishikawa T."/>
            <person name="Sugano S."/>
            <person name="Nomura N."/>
            <person name="Isogai T."/>
        </authorList>
    </citation>
    <scope>NUCLEOTIDE SEQUENCE</scope>
    <source>
        <tissue evidence="3">Tongue</tissue>
    </source>
</reference>
<dbReference type="PROSITE" id="PS51797">
    <property type="entry name" value="TCTP_3"/>
    <property type="match status" value="1"/>
</dbReference>
<evidence type="ECO:0000259" key="2">
    <source>
        <dbReference type="PROSITE" id="PS51797"/>
    </source>
</evidence>
<dbReference type="Pfam" id="PF00838">
    <property type="entry name" value="TCTP"/>
    <property type="match status" value="1"/>
</dbReference>
<organism evidence="3">
    <name type="scientific">Homo sapiens</name>
    <name type="common">Human</name>
    <dbReference type="NCBI Taxonomy" id="9606"/>
    <lineage>
        <taxon>Eukaryota</taxon>
        <taxon>Metazoa</taxon>
        <taxon>Chordata</taxon>
        <taxon>Craniata</taxon>
        <taxon>Vertebrata</taxon>
        <taxon>Euteleostomi</taxon>
        <taxon>Mammalia</taxon>
        <taxon>Eutheria</taxon>
        <taxon>Euarchontoglires</taxon>
        <taxon>Primates</taxon>
        <taxon>Haplorrhini</taxon>
        <taxon>Catarrhini</taxon>
        <taxon>Hominidae</taxon>
        <taxon>Homo</taxon>
    </lineage>
</organism>
<dbReference type="PeptideAtlas" id="B4DLD6"/>
<sequence>MIIYRDLISHDEMFSDIYKIREIADGLCLEVEGKVSRSGLRVGESGPSGLGFPPLPRLRLCNPPRRLLAEETLFPGLGFSRKLEAELILEIGPPPRRPSSSRGCPGHDASGLGAWSPFVFVLSPLTNRRHHMPATGNNFLMTPFFVPANRQLF</sequence>
<dbReference type="InterPro" id="IPR011057">
    <property type="entry name" value="Mss4-like_sf"/>
</dbReference>
<feature type="domain" description="TCTP" evidence="2">
    <location>
        <begin position="1"/>
        <end position="34"/>
    </location>
</feature>